<gene>
    <name evidence="8" type="primary">sigB</name>
    <name evidence="8" type="ORF">Afil01_14850</name>
</gene>
<evidence type="ECO:0000259" key="5">
    <source>
        <dbReference type="Pfam" id="PF04539"/>
    </source>
</evidence>
<dbReference type="InterPro" id="IPR007627">
    <property type="entry name" value="RNA_pol_sigma70_r2"/>
</dbReference>
<evidence type="ECO:0000256" key="3">
    <source>
        <dbReference type="ARBA" id="ARBA00023125"/>
    </source>
</evidence>
<keyword evidence="1" id="KW-0805">Transcription regulation</keyword>
<dbReference type="Proteomes" id="UP001165079">
    <property type="component" value="Unassembled WGS sequence"/>
</dbReference>
<evidence type="ECO:0000256" key="1">
    <source>
        <dbReference type="ARBA" id="ARBA00023015"/>
    </source>
</evidence>
<dbReference type="SUPFAM" id="SSF88659">
    <property type="entry name" value="Sigma3 and sigma4 domains of RNA polymerase sigma factors"/>
    <property type="match status" value="2"/>
</dbReference>
<sequence length="260" mass="28832">MSTPHLLVDDSVDRSLSSVNDLPAGHPERVRVRNQVVRDTLPLADRLAKRFARRGEPIDDLIQVARLGLVKSADGFRSGRGGGFAGYAIPTILGELKRHFRDKGWSVRVPRRLQEAMMSVNAAMDPLSQKLGRTPTIDDLAEHLGIEPDLVRQGLECAQAYAAMSIHGPAERDGGRELLDLLGGEDPGMEAAEARVAVRPLLARLPKRERDILIMRFYQGQTQSQIAARVGLSQMHVSRLISRTLERMRGWLREARAARA</sequence>
<evidence type="ECO:0000256" key="4">
    <source>
        <dbReference type="ARBA" id="ARBA00023163"/>
    </source>
</evidence>
<dbReference type="NCBIfam" id="TIGR02937">
    <property type="entry name" value="sigma70-ECF"/>
    <property type="match status" value="1"/>
</dbReference>
<feature type="domain" description="RNA polymerase sigma-70 region 3" evidence="5">
    <location>
        <begin position="119"/>
        <end position="171"/>
    </location>
</feature>
<evidence type="ECO:0000313" key="9">
    <source>
        <dbReference type="Proteomes" id="UP001165079"/>
    </source>
</evidence>
<dbReference type="Pfam" id="PF04542">
    <property type="entry name" value="Sigma70_r2"/>
    <property type="match status" value="1"/>
</dbReference>
<dbReference type="Pfam" id="PF04545">
    <property type="entry name" value="Sigma70_r4"/>
    <property type="match status" value="1"/>
</dbReference>
<protein>
    <submittedName>
        <fullName evidence="8">RNA polymerase sigma factor</fullName>
    </submittedName>
</protein>
<dbReference type="AlphaFoldDB" id="A0A9W6SIL3"/>
<dbReference type="RefSeq" id="WP_285661842.1">
    <property type="nucleotide sequence ID" value="NZ_BSTX01000001.1"/>
</dbReference>
<dbReference type="Pfam" id="PF04539">
    <property type="entry name" value="Sigma70_r3"/>
    <property type="match status" value="1"/>
</dbReference>
<evidence type="ECO:0000259" key="7">
    <source>
        <dbReference type="Pfam" id="PF04545"/>
    </source>
</evidence>
<dbReference type="GO" id="GO:0006352">
    <property type="term" value="P:DNA-templated transcription initiation"/>
    <property type="evidence" value="ECO:0007669"/>
    <property type="project" value="InterPro"/>
</dbReference>
<dbReference type="NCBIfam" id="TIGR02980">
    <property type="entry name" value="SigBFG"/>
    <property type="match status" value="1"/>
</dbReference>
<evidence type="ECO:0000259" key="6">
    <source>
        <dbReference type="Pfam" id="PF04542"/>
    </source>
</evidence>
<dbReference type="GO" id="GO:0003677">
    <property type="term" value="F:DNA binding"/>
    <property type="evidence" value="ECO:0007669"/>
    <property type="project" value="UniProtKB-KW"/>
</dbReference>
<dbReference type="InterPro" id="IPR014284">
    <property type="entry name" value="RNA_pol_sigma-70_dom"/>
</dbReference>
<feature type="domain" description="RNA polymerase sigma-70 region 4" evidence="7">
    <location>
        <begin position="201"/>
        <end position="249"/>
    </location>
</feature>
<feature type="domain" description="RNA polymerase sigma-70 region 2" evidence="6">
    <location>
        <begin position="37"/>
        <end position="105"/>
    </location>
</feature>
<comment type="caution">
    <text evidence="8">The sequence shown here is derived from an EMBL/GenBank/DDBJ whole genome shotgun (WGS) entry which is preliminary data.</text>
</comment>
<dbReference type="PANTHER" id="PTHR30385:SF4">
    <property type="entry name" value="RNA POLYMERASE SIGMA-E FACTOR"/>
    <property type="match status" value="1"/>
</dbReference>
<dbReference type="CDD" id="cd06171">
    <property type="entry name" value="Sigma70_r4"/>
    <property type="match status" value="1"/>
</dbReference>
<keyword evidence="3" id="KW-0238">DNA-binding</keyword>
<dbReference type="InterPro" id="IPR007624">
    <property type="entry name" value="RNA_pol_sigma70_r3"/>
</dbReference>
<dbReference type="InterPro" id="IPR036388">
    <property type="entry name" value="WH-like_DNA-bd_sf"/>
</dbReference>
<dbReference type="Gene3D" id="1.10.10.10">
    <property type="entry name" value="Winged helix-like DNA-binding domain superfamily/Winged helix DNA-binding domain"/>
    <property type="match status" value="2"/>
</dbReference>
<reference evidence="8" key="1">
    <citation type="submission" date="2023-03" db="EMBL/GenBank/DDBJ databases">
        <title>Actinorhabdospora filicis NBRC 111898.</title>
        <authorList>
            <person name="Ichikawa N."/>
            <person name="Sato H."/>
            <person name="Tonouchi N."/>
        </authorList>
    </citation>
    <scope>NUCLEOTIDE SEQUENCE</scope>
    <source>
        <strain evidence="8">NBRC 111898</strain>
    </source>
</reference>
<dbReference type="Gene3D" id="1.20.120.1810">
    <property type="match status" value="1"/>
</dbReference>
<dbReference type="EMBL" id="BSTX01000001">
    <property type="protein sequence ID" value="GLZ76678.1"/>
    <property type="molecule type" value="Genomic_DNA"/>
</dbReference>
<dbReference type="InterPro" id="IPR000943">
    <property type="entry name" value="RNA_pol_sigma70"/>
</dbReference>
<evidence type="ECO:0000256" key="2">
    <source>
        <dbReference type="ARBA" id="ARBA00023082"/>
    </source>
</evidence>
<dbReference type="GO" id="GO:0016987">
    <property type="term" value="F:sigma factor activity"/>
    <property type="evidence" value="ECO:0007669"/>
    <property type="project" value="UniProtKB-KW"/>
</dbReference>
<dbReference type="InterPro" id="IPR007630">
    <property type="entry name" value="RNA_pol_sigma70_r4"/>
</dbReference>
<dbReference type="PRINTS" id="PR00046">
    <property type="entry name" value="SIGMA70FCT"/>
</dbReference>
<dbReference type="PANTHER" id="PTHR30385">
    <property type="entry name" value="SIGMA FACTOR F FLAGELLAR"/>
    <property type="match status" value="1"/>
</dbReference>
<dbReference type="InterPro" id="IPR014322">
    <property type="entry name" value="RNA_pol_sigma-B/F/G"/>
</dbReference>
<keyword evidence="9" id="KW-1185">Reference proteome</keyword>
<evidence type="ECO:0000313" key="8">
    <source>
        <dbReference type="EMBL" id="GLZ76678.1"/>
    </source>
</evidence>
<dbReference type="InterPro" id="IPR013325">
    <property type="entry name" value="RNA_pol_sigma_r2"/>
</dbReference>
<dbReference type="InterPro" id="IPR013324">
    <property type="entry name" value="RNA_pol_sigma_r3/r4-like"/>
</dbReference>
<accession>A0A9W6SIL3</accession>
<name>A0A9W6SIL3_9ACTN</name>
<organism evidence="8 9">
    <name type="scientific">Actinorhabdospora filicis</name>
    <dbReference type="NCBI Taxonomy" id="1785913"/>
    <lineage>
        <taxon>Bacteria</taxon>
        <taxon>Bacillati</taxon>
        <taxon>Actinomycetota</taxon>
        <taxon>Actinomycetes</taxon>
        <taxon>Micromonosporales</taxon>
        <taxon>Micromonosporaceae</taxon>
        <taxon>Actinorhabdospora</taxon>
    </lineage>
</organism>
<proteinExistence type="predicted"/>
<keyword evidence="4" id="KW-0804">Transcription</keyword>
<dbReference type="SUPFAM" id="SSF88946">
    <property type="entry name" value="Sigma2 domain of RNA polymerase sigma factors"/>
    <property type="match status" value="1"/>
</dbReference>
<keyword evidence="2" id="KW-0731">Sigma factor</keyword>